<dbReference type="SUPFAM" id="SSF52518">
    <property type="entry name" value="Thiamin diphosphate-binding fold (THDP-binding)"/>
    <property type="match status" value="2"/>
</dbReference>
<dbReference type="Gene3D" id="3.40.50.1220">
    <property type="entry name" value="TPP-binding domain"/>
    <property type="match status" value="1"/>
</dbReference>
<keyword evidence="4 6" id="KW-0786">Thiamine pyrophosphate</keyword>
<dbReference type="HAMAP" id="MF_01659">
    <property type="entry name" value="MenD"/>
    <property type="match status" value="1"/>
</dbReference>
<dbReference type="PIRSF" id="PIRSF004983">
    <property type="entry name" value="MenD"/>
    <property type="match status" value="1"/>
</dbReference>
<dbReference type="Gene3D" id="3.40.50.970">
    <property type="match status" value="2"/>
</dbReference>
<dbReference type="InterPro" id="IPR012001">
    <property type="entry name" value="Thiamin_PyroP_enz_TPP-bd_dom"/>
</dbReference>
<comment type="function">
    <text evidence="6">Catalyzes the thiamine diphosphate-dependent decarboxylation of 2-oxoglutarate and the subsequent addition of the resulting succinic semialdehyde-thiamine pyrophosphate anion to isochorismate to yield 2-succinyl-5-enolpyruvyl-6-hydroxy-3-cyclohexene-1-carboxylate (SEPHCHC).</text>
</comment>
<dbReference type="UniPathway" id="UPA01057">
    <property type="reaction ID" value="UER00164"/>
</dbReference>
<accession>A0A2Z3S8P1</accession>
<dbReference type="GO" id="GO:0009234">
    <property type="term" value="P:menaquinone biosynthetic process"/>
    <property type="evidence" value="ECO:0007669"/>
    <property type="project" value="UniProtKB-UniRule"/>
</dbReference>
<evidence type="ECO:0000256" key="4">
    <source>
        <dbReference type="ARBA" id="ARBA00023052"/>
    </source>
</evidence>
<dbReference type="EMBL" id="CP023994">
    <property type="protein sequence ID" value="AWR22232.1"/>
    <property type="molecule type" value="Genomic_DNA"/>
</dbReference>
<dbReference type="Proteomes" id="UP000246894">
    <property type="component" value="Chromosome"/>
</dbReference>
<dbReference type="Pfam" id="PF02775">
    <property type="entry name" value="TPP_enzyme_C"/>
    <property type="match status" value="1"/>
</dbReference>
<evidence type="ECO:0000259" key="7">
    <source>
        <dbReference type="Pfam" id="PF02775"/>
    </source>
</evidence>
<dbReference type="GO" id="GO:0070204">
    <property type="term" value="F:2-succinyl-5-enolpyruvyl-6-hydroxy-3-cyclohexene-1-carboxylic-acid synthase activity"/>
    <property type="evidence" value="ECO:0007669"/>
    <property type="project" value="UniProtKB-UniRule"/>
</dbReference>
<keyword evidence="3 6" id="KW-0460">Magnesium</keyword>
<dbReference type="KEGG" id="aum:AURMO_01649"/>
<comment type="catalytic activity">
    <reaction evidence="6">
        <text>isochorismate + 2-oxoglutarate + H(+) = 5-enolpyruvoyl-6-hydroxy-2-succinyl-cyclohex-3-ene-1-carboxylate + CO2</text>
        <dbReference type="Rhea" id="RHEA:25593"/>
        <dbReference type="ChEBI" id="CHEBI:15378"/>
        <dbReference type="ChEBI" id="CHEBI:16526"/>
        <dbReference type="ChEBI" id="CHEBI:16810"/>
        <dbReference type="ChEBI" id="CHEBI:29780"/>
        <dbReference type="ChEBI" id="CHEBI:58818"/>
        <dbReference type="EC" id="2.2.1.9"/>
    </reaction>
</comment>
<comment type="pathway">
    <text evidence="6">Quinol/quinone metabolism; menaquinone biosynthesis.</text>
</comment>
<name>A0A2Z3S8P1_9MICO</name>
<keyword evidence="1 6" id="KW-0808">Transferase</keyword>
<reference evidence="9 10" key="1">
    <citation type="submission" date="2017-10" db="EMBL/GenBank/DDBJ databases">
        <title>Genome of an Actinobacterium that displays light-enhanced growth.</title>
        <authorList>
            <person name="Maresca J.A."/>
            <person name="Hempel P."/>
            <person name="Shevchenko O."/>
            <person name="Miller K.J."/>
            <person name="Hahn M.W."/>
        </authorList>
    </citation>
    <scope>NUCLEOTIDE SEQUENCE [LARGE SCALE GENOMIC DNA]</scope>
    <source>
        <strain evidence="9 10">MWH-Mo1</strain>
    </source>
</reference>
<protein>
    <recommendedName>
        <fullName evidence="6">2-succinyl-5-enolpyruvyl-6-hydroxy-3-cyclohexene-1-carboxylate synthase</fullName>
        <shortName evidence="6">SEPHCHC synthase</shortName>
        <ecNumber evidence="6">2.2.1.9</ecNumber>
    </recommendedName>
    <alternativeName>
        <fullName evidence="6">Menaquinone biosynthesis protein MenD</fullName>
    </alternativeName>
</protein>
<dbReference type="UniPathway" id="UPA00079"/>
<gene>
    <name evidence="6" type="primary">menD</name>
    <name evidence="9" type="ORF">AURMO_01649</name>
</gene>
<dbReference type="CDD" id="cd02009">
    <property type="entry name" value="TPP_SHCHC_synthase"/>
    <property type="match status" value="1"/>
</dbReference>
<dbReference type="PANTHER" id="PTHR42916:SF1">
    <property type="entry name" value="PROTEIN PHYLLO, CHLOROPLASTIC"/>
    <property type="match status" value="1"/>
</dbReference>
<comment type="cofactor">
    <cofactor evidence="6">
        <name>Mg(2+)</name>
        <dbReference type="ChEBI" id="CHEBI:18420"/>
    </cofactor>
    <cofactor evidence="6">
        <name>Mn(2+)</name>
        <dbReference type="ChEBI" id="CHEBI:29035"/>
    </cofactor>
</comment>
<keyword evidence="2 6" id="KW-0479">Metal-binding</keyword>
<comment type="cofactor">
    <cofactor evidence="6">
        <name>thiamine diphosphate</name>
        <dbReference type="ChEBI" id="CHEBI:58937"/>
    </cofactor>
    <text evidence="6">Binds 1 thiamine pyrophosphate per subunit.</text>
</comment>
<dbReference type="Pfam" id="PF02776">
    <property type="entry name" value="TPP_enzyme_N"/>
    <property type="match status" value="1"/>
</dbReference>
<organism evidence="9 10">
    <name type="scientific">Aurantimicrobium photophilum</name>
    <dbReference type="NCBI Taxonomy" id="1987356"/>
    <lineage>
        <taxon>Bacteria</taxon>
        <taxon>Bacillati</taxon>
        <taxon>Actinomycetota</taxon>
        <taxon>Actinomycetes</taxon>
        <taxon>Micrococcales</taxon>
        <taxon>Microbacteriaceae</taxon>
        <taxon>Aurantimicrobium</taxon>
    </lineage>
</organism>
<keyword evidence="6" id="KW-0474">Menaquinone biosynthesis</keyword>
<sequence>MVPVANPAPASVFAAEFLTHVVELGVEHIVLSPGARSQALALVAAELERRGDVKLHVRIDERAAGFLALGLAVETRIPAVVITTSGSAVANLHPAVLEAHHAGVPMIVLTADRPEELREIGSNQTTHQHDIFGPAVRLSVDEPAPVPGATAERRGAELAHDAFYTATDHYAPGPVHLNVAFREPLSSAIDVRPVEMLIQSERRIEPGITIELTRGPNTIVIAGADAGPRAEQVAHEGGWPLIAEVTSGARFGRNLVPAYRELLANPELTSQIERIVVFGHPTLSREIPALIGDSSTGVQTVVVRGVAPEGYNPGLNVSSFVNDVTVEPGETDRDWLGLWIVSGREAFERYESTAIDAALATAPNVTASRSDSMEDKKAFLAAELAASRVKISRELLVDAVWRSTWPHDRLVFAASRLIRVADKFVGGKKISVHANRGLAGIDGTIGTGIGIALATENALTRIVVGDLAALHDAGSMLFGTQEERPRVQVIVGNDGGGTIFDALEVGQTASAENMDRVFLTPQQVDLEALATAYGWGYTKVATVSDLERALTGAGDGPELVEVELER</sequence>
<dbReference type="EC" id="2.2.1.9" evidence="6"/>
<comment type="similarity">
    <text evidence="6">Belongs to the TPP enzyme family. MenD subfamily.</text>
</comment>
<dbReference type="InterPro" id="IPR004433">
    <property type="entry name" value="MenaQ_synth_MenD"/>
</dbReference>
<feature type="domain" description="Thiamine pyrophosphate enzyme TPP-binding" evidence="7">
    <location>
        <begin position="435"/>
        <end position="562"/>
    </location>
</feature>
<dbReference type="CDD" id="cd07037">
    <property type="entry name" value="TPP_PYR_MenD"/>
    <property type="match status" value="1"/>
</dbReference>
<proteinExistence type="inferred from homology"/>
<dbReference type="GO" id="GO:0030976">
    <property type="term" value="F:thiamine pyrophosphate binding"/>
    <property type="evidence" value="ECO:0007669"/>
    <property type="project" value="UniProtKB-UniRule"/>
</dbReference>
<dbReference type="GO" id="GO:0000287">
    <property type="term" value="F:magnesium ion binding"/>
    <property type="evidence" value="ECO:0007669"/>
    <property type="project" value="UniProtKB-UniRule"/>
</dbReference>
<evidence type="ECO:0000256" key="5">
    <source>
        <dbReference type="ARBA" id="ARBA00023211"/>
    </source>
</evidence>
<evidence type="ECO:0000313" key="10">
    <source>
        <dbReference type="Proteomes" id="UP000246894"/>
    </source>
</evidence>
<dbReference type="AlphaFoldDB" id="A0A2Z3S8P1"/>
<evidence type="ECO:0000256" key="3">
    <source>
        <dbReference type="ARBA" id="ARBA00022842"/>
    </source>
</evidence>
<dbReference type="InterPro" id="IPR029061">
    <property type="entry name" value="THDP-binding"/>
</dbReference>
<keyword evidence="5 6" id="KW-0464">Manganese</keyword>
<dbReference type="OrthoDB" id="9791859at2"/>
<dbReference type="GO" id="GO:0030145">
    <property type="term" value="F:manganese ion binding"/>
    <property type="evidence" value="ECO:0007669"/>
    <property type="project" value="UniProtKB-UniRule"/>
</dbReference>
<evidence type="ECO:0000313" key="9">
    <source>
        <dbReference type="EMBL" id="AWR22232.1"/>
    </source>
</evidence>
<keyword evidence="10" id="KW-1185">Reference proteome</keyword>
<feature type="domain" description="Thiamine pyrophosphate enzyme N-terminal TPP-binding" evidence="8">
    <location>
        <begin position="21"/>
        <end position="126"/>
    </location>
</feature>
<evidence type="ECO:0000256" key="6">
    <source>
        <dbReference type="HAMAP-Rule" id="MF_01659"/>
    </source>
</evidence>
<dbReference type="InterPro" id="IPR011766">
    <property type="entry name" value="TPP_enzyme_TPP-bd"/>
</dbReference>
<dbReference type="PANTHER" id="PTHR42916">
    <property type="entry name" value="2-SUCCINYL-5-ENOLPYRUVYL-6-HYDROXY-3-CYCLOHEXENE-1-CARBOXYLATE SYNTHASE"/>
    <property type="match status" value="1"/>
</dbReference>
<evidence type="ECO:0000259" key="8">
    <source>
        <dbReference type="Pfam" id="PF02776"/>
    </source>
</evidence>
<comment type="pathway">
    <text evidence="6">Quinol/quinone metabolism; 1,4-dihydroxy-2-naphthoate biosynthesis; 1,4-dihydroxy-2-naphthoate from chorismate: step 2/7.</text>
</comment>
<evidence type="ECO:0000256" key="2">
    <source>
        <dbReference type="ARBA" id="ARBA00022723"/>
    </source>
</evidence>
<evidence type="ECO:0000256" key="1">
    <source>
        <dbReference type="ARBA" id="ARBA00022679"/>
    </source>
</evidence>
<dbReference type="NCBIfam" id="TIGR00173">
    <property type="entry name" value="menD"/>
    <property type="match status" value="1"/>
</dbReference>
<comment type="subunit">
    <text evidence="6">Homodimer.</text>
</comment>